<accession>A0ABU7G4K5</accession>
<gene>
    <name evidence="4" type="ORF">SNR37_003765</name>
</gene>
<dbReference type="EMBL" id="JAYDYW010000007">
    <property type="protein sequence ID" value="MEE1674328.1"/>
    <property type="molecule type" value="Genomic_DNA"/>
</dbReference>
<evidence type="ECO:0000313" key="4">
    <source>
        <dbReference type="EMBL" id="MEE1674328.1"/>
    </source>
</evidence>
<evidence type="ECO:0000256" key="3">
    <source>
        <dbReference type="SAM" id="SignalP"/>
    </source>
</evidence>
<keyword evidence="5" id="KW-1185">Reference proteome</keyword>
<evidence type="ECO:0000256" key="2">
    <source>
        <dbReference type="SAM" id="Coils"/>
    </source>
</evidence>
<dbReference type="PROSITE" id="PS50005">
    <property type="entry name" value="TPR"/>
    <property type="match status" value="2"/>
</dbReference>
<evidence type="ECO:0000256" key="1">
    <source>
        <dbReference type="PROSITE-ProRule" id="PRU00339"/>
    </source>
</evidence>
<feature type="signal peptide" evidence="3">
    <location>
        <begin position="1"/>
        <end position="19"/>
    </location>
</feature>
<dbReference type="InterPro" id="IPR019734">
    <property type="entry name" value="TPR_rpt"/>
</dbReference>
<dbReference type="InterPro" id="IPR011990">
    <property type="entry name" value="TPR-like_helical_dom_sf"/>
</dbReference>
<keyword evidence="2" id="KW-0175">Coiled coil</keyword>
<name>A0ABU7G4K5_9ALTE</name>
<dbReference type="Pfam" id="PF13432">
    <property type="entry name" value="TPR_16"/>
    <property type="match status" value="1"/>
</dbReference>
<feature type="coiled-coil region" evidence="2">
    <location>
        <begin position="650"/>
        <end position="707"/>
    </location>
</feature>
<dbReference type="PANTHER" id="PTHR12558:SF13">
    <property type="entry name" value="CELL DIVISION CYCLE PROTEIN 27 HOMOLOG"/>
    <property type="match status" value="1"/>
</dbReference>
<reference evidence="4 5" key="2">
    <citation type="submission" date="2023-12" db="EMBL/GenBank/DDBJ databases">
        <authorList>
            <consortium name="Cladostephus spongiosus"/>
            <person name="Lorente B."/>
            <person name="Cabral C."/>
            <person name="Frias J."/>
            <person name="Faria J."/>
            <person name="Toubarro D."/>
        </authorList>
    </citation>
    <scope>NUCLEOTIDE SEQUENCE [LARGE SCALE GENOMIC DNA]</scope>
    <source>
        <strain evidence="4 5">ZMCS4</strain>
    </source>
</reference>
<comment type="caution">
    <text evidence="4">The sequence shown here is derived from an EMBL/GenBank/DDBJ whole genome shotgun (WGS) entry which is preliminary data.</text>
</comment>
<feature type="repeat" description="TPR" evidence="1">
    <location>
        <begin position="474"/>
        <end position="507"/>
    </location>
</feature>
<dbReference type="PANTHER" id="PTHR12558">
    <property type="entry name" value="CELL DIVISION CYCLE 16,23,27"/>
    <property type="match status" value="1"/>
</dbReference>
<proteinExistence type="predicted"/>
<feature type="repeat" description="TPR" evidence="1">
    <location>
        <begin position="193"/>
        <end position="226"/>
    </location>
</feature>
<dbReference type="RefSeq" id="WP_329775475.1">
    <property type="nucleotide sequence ID" value="NZ_JAYDYW010000007.1"/>
</dbReference>
<dbReference type="SMART" id="SM00028">
    <property type="entry name" value="TPR"/>
    <property type="match status" value="16"/>
</dbReference>
<evidence type="ECO:0000313" key="5">
    <source>
        <dbReference type="Proteomes" id="UP001310248"/>
    </source>
</evidence>
<dbReference type="Pfam" id="PF14559">
    <property type="entry name" value="TPR_19"/>
    <property type="match status" value="4"/>
</dbReference>
<dbReference type="Gene3D" id="1.25.40.10">
    <property type="entry name" value="Tetratricopeptide repeat domain"/>
    <property type="match status" value="4"/>
</dbReference>
<reference evidence="5" key="1">
    <citation type="submission" date="2023-07" db="EMBL/GenBank/DDBJ databases">
        <title>Draft genome sequence of Agarivorans aestuarii strain ZMCS4, a CAZymes producing bacteria isolated from the marine brown algae Clodostephus spongiosus.</title>
        <authorList>
            <person name="Lorente B."/>
            <person name="Cabral C."/>
            <person name="Frias J."/>
            <person name="Faria J."/>
            <person name="Toubarro D."/>
        </authorList>
    </citation>
    <scope>NUCLEOTIDE SEQUENCE [LARGE SCALE GENOMIC DNA]</scope>
    <source>
        <strain evidence="5">ZMCS4</strain>
    </source>
</reference>
<dbReference type="Proteomes" id="UP001310248">
    <property type="component" value="Unassembled WGS sequence"/>
</dbReference>
<feature type="chain" id="PRO_5045293661" evidence="3">
    <location>
        <begin position="20"/>
        <end position="930"/>
    </location>
</feature>
<sequence length="930" mass="105318">MNKLLVALCLLCATNLSFADQQANEYELAVKAFHSGEENEAFIHLKNALKANPEHLSSKLLLAKVYFNANNLGSAEKQLEEALALGADINLVLPLLGNILMLQGKTNELLAFEERVNEFSKTTQFEWKLLRGRIYLQKSQPELARSEFEQATKLMPNKPSAMNTLATLYLRQKEFVLAEQWIERSLQIAKNNERTWLLKGDLAANQKNLTLALEHYQTAYQLDPQDPKILRSLVMTHLKLNQTEQAKRYLKQIQEQTPNDPTAILIGATLFAGEDNTEMAEQALADLSQKVSAAETDELTDANTLLFIQGASEFILENDEKAQQYLSQYLRQKPSDLGATRMLSKLYLRNNESYKLQLLLQDHFDYIIRDLALSVQLVYLYIDSGRLRAAQQAFEQIRAYHSDSNYMVILDAELARASDEPERALSLLKELPFTEENAPIKWLQLKGELALELNKFDQAKPVIESLIARNINNANAQNLIAAYYIKTEQAELALRYLDEVLASNPNNIGASFNKAVVLRAQGSAKDALQILEQLLAVNKQHTPSHLLAARIHLEQNSYPQATEQLDKVLLYDQDNRQARELKLDTYMQTAQWTKALAEVEKLNREYILNERYLSAYAEILIRLERYEDADYPLGLLDSLWKEQPNKLIGLARMQAQAKQLTNAKSSLLKSHQLAPDNMSTLVLLTKVELEQNDLEAAEKKVADLASKFGESSQLYLLQGDIQMHKSQRVQAQQQYSKAVELNAFNREAVVRLYQLAKQDIANDAFHQQMEGLVTTAAELAWHKRILADSYLHHKQLDKAQQHYEDLLTLPALKLDPGILNNLANIYSGQDLDKAYQTVAQVVEQGAKNAAILDTIGWIEVQRGNVDQGLVYLREAYTMNASDAAIRYHLAFALNQLGRKAEAKTEVEAALDLDQQFSEYEAAKSLLESLS</sequence>
<dbReference type="SUPFAM" id="SSF48452">
    <property type="entry name" value="TPR-like"/>
    <property type="match status" value="5"/>
</dbReference>
<protein>
    <submittedName>
        <fullName evidence="4">Tetratricopeptide repeat protein</fullName>
    </submittedName>
</protein>
<keyword evidence="1" id="KW-0802">TPR repeat</keyword>
<organism evidence="4 5">
    <name type="scientific">Agarivorans aestuarii</name>
    <dbReference type="NCBI Taxonomy" id="1563703"/>
    <lineage>
        <taxon>Bacteria</taxon>
        <taxon>Pseudomonadati</taxon>
        <taxon>Pseudomonadota</taxon>
        <taxon>Gammaproteobacteria</taxon>
        <taxon>Alteromonadales</taxon>
        <taxon>Alteromonadaceae</taxon>
        <taxon>Agarivorans</taxon>
    </lineage>
</organism>
<keyword evidence="3" id="KW-0732">Signal</keyword>